<dbReference type="EMBL" id="JALNTZ010000008">
    <property type="protein sequence ID" value="KAJ3643211.1"/>
    <property type="molecule type" value="Genomic_DNA"/>
</dbReference>
<evidence type="ECO:0000313" key="1">
    <source>
        <dbReference type="EMBL" id="KAJ3643211.1"/>
    </source>
</evidence>
<keyword evidence="2" id="KW-1185">Reference proteome</keyword>
<organism evidence="1 2">
    <name type="scientific">Zophobas morio</name>
    <dbReference type="NCBI Taxonomy" id="2755281"/>
    <lineage>
        <taxon>Eukaryota</taxon>
        <taxon>Metazoa</taxon>
        <taxon>Ecdysozoa</taxon>
        <taxon>Arthropoda</taxon>
        <taxon>Hexapoda</taxon>
        <taxon>Insecta</taxon>
        <taxon>Pterygota</taxon>
        <taxon>Neoptera</taxon>
        <taxon>Endopterygota</taxon>
        <taxon>Coleoptera</taxon>
        <taxon>Polyphaga</taxon>
        <taxon>Cucujiformia</taxon>
        <taxon>Tenebrionidae</taxon>
        <taxon>Zophobas</taxon>
    </lineage>
</organism>
<protein>
    <submittedName>
        <fullName evidence="1">Uncharacterized protein</fullName>
    </submittedName>
</protein>
<proteinExistence type="predicted"/>
<gene>
    <name evidence="1" type="ORF">Zmor_025935</name>
</gene>
<reference evidence="1" key="1">
    <citation type="journal article" date="2023" name="G3 (Bethesda)">
        <title>Whole genome assemblies of Zophobas morio and Tenebrio molitor.</title>
        <authorList>
            <person name="Kaur S."/>
            <person name="Stinson S.A."/>
            <person name="diCenzo G.C."/>
        </authorList>
    </citation>
    <scope>NUCLEOTIDE SEQUENCE</scope>
    <source>
        <strain evidence="1">QUZm001</strain>
    </source>
</reference>
<dbReference type="AlphaFoldDB" id="A0AA38HUF1"/>
<name>A0AA38HUF1_9CUCU</name>
<sequence>MPVAPFPRFFPGGKKPFGVVPLDQMKRVNFAGRTTRTRWPGCLFIVTKPALNSGREPNEYLLPLNDCYRGPLRNQSPAFRV</sequence>
<evidence type="ECO:0000313" key="2">
    <source>
        <dbReference type="Proteomes" id="UP001168821"/>
    </source>
</evidence>
<dbReference type="Proteomes" id="UP001168821">
    <property type="component" value="Unassembled WGS sequence"/>
</dbReference>
<comment type="caution">
    <text evidence="1">The sequence shown here is derived from an EMBL/GenBank/DDBJ whole genome shotgun (WGS) entry which is preliminary data.</text>
</comment>
<accession>A0AA38HUF1</accession>